<dbReference type="EMBL" id="CM043021">
    <property type="protein sequence ID" value="KAI4458726.1"/>
    <property type="molecule type" value="Genomic_DNA"/>
</dbReference>
<gene>
    <name evidence="1" type="ORF">MML48_7g00004562</name>
</gene>
<organism evidence="1 2">
    <name type="scientific">Holotrichia oblita</name>
    <name type="common">Chafer beetle</name>
    <dbReference type="NCBI Taxonomy" id="644536"/>
    <lineage>
        <taxon>Eukaryota</taxon>
        <taxon>Metazoa</taxon>
        <taxon>Ecdysozoa</taxon>
        <taxon>Arthropoda</taxon>
        <taxon>Hexapoda</taxon>
        <taxon>Insecta</taxon>
        <taxon>Pterygota</taxon>
        <taxon>Neoptera</taxon>
        <taxon>Endopterygota</taxon>
        <taxon>Coleoptera</taxon>
        <taxon>Polyphaga</taxon>
        <taxon>Scarabaeiformia</taxon>
        <taxon>Scarabaeidae</taxon>
        <taxon>Melolonthinae</taxon>
        <taxon>Holotrichia</taxon>
    </lineage>
</organism>
<protein>
    <submittedName>
        <fullName evidence="1">Aminotransferase class iii</fullName>
    </submittedName>
</protein>
<accession>A0ACB9SVZ2</accession>
<sequence>MSENLIPTSEIILKEKKHGAQSFDRLPIVLCKGQGIHVWDSEGRKYTDFVSTSSSLNQGHCHPKIVKELLTQASTITITSNIFHNPWLSEYAEYITNLFGYDRVLPLNSGCEAADAACKLARKWGYIKKNIPDNEAKIVFAEGYYMGRSMTAISASSDKCCRRNYGPFMPGFLVVPFNDLEALENLFRKEPHICAYMTEPLLANAGIILPKPGYFKGVERLCAKYNVLWVDDEIQAGLGRTGKLLMAQHEDARPDIVCLGKSLSGGTIPVSAVLTDERVISCMQLGEHGSTFGGNPLSCRVALTALKVIVDEKLPEKALELGKILDKELQKLDKRAVKEIRGKGLFYAIVLKDGLKFSVKDVTLKLLQNGIMMTSLKCNVLRVVPPLIIPREELIRCANIIVNVVNTLSCFNKEVVTTVQKWDSCGFLTKSDGKRTLRLPILTVKNVNGNKVVRTIRTKAFKKKKKKKRVLSNMMGDKGTDENMEDYTTEEIREIVGTSPASEAGNLDGNGRATSVISEREGSKMLSKFHGFVRKCAKAQKSVSATNVKRALSTKQAMEREYNYTAHNYKPLPVVLCKGQGIYVWDIEGKKYMDFLSGYSANNFGHCHPKIIETLQKQVTTLHHVSRAFYSDILGEYAEKVTKLFGYDKIVPMNTGVEADDTACKLARKWAYRRKQIKKNQAKIIFCSENFWGRSLAAVSASTDPDAFEDYGPFMPGFSCVPYDDLNALEKAFEDPNVCAFMVEPIQGEAGVVIPHDGYLRGVRELCSKYNVLFIADEVQTGMGRTGKRLAVDYEKVKPDILVLGKALGGGVYPVSVCLADDEIMTVLEPGTHGSTFGGNPLGSKVAITALQVMEEEKLAENAEKMGQIFRGELKKLTDTNIVSDVRGRGLLNAITINRNFAEGWDVCLKLKENGILAKATHRDIIRFSPPLIITEEQIRQSADVIASTVLGFAK</sequence>
<proteinExistence type="predicted"/>
<comment type="caution">
    <text evidence="1">The sequence shown here is derived from an EMBL/GenBank/DDBJ whole genome shotgun (WGS) entry which is preliminary data.</text>
</comment>
<reference evidence="1" key="1">
    <citation type="submission" date="2022-04" db="EMBL/GenBank/DDBJ databases">
        <title>Chromosome-scale genome assembly of Holotrichia oblita Faldermann.</title>
        <authorList>
            <person name="Rongchong L."/>
        </authorList>
    </citation>
    <scope>NUCLEOTIDE SEQUENCE</scope>
    <source>
        <strain evidence="1">81SQS9</strain>
    </source>
</reference>
<keyword evidence="2" id="KW-1185">Reference proteome</keyword>
<keyword evidence="1" id="KW-0808">Transferase</keyword>
<name>A0ACB9SVZ2_HOLOL</name>
<keyword evidence="1" id="KW-0032">Aminotransferase</keyword>
<dbReference type="Proteomes" id="UP001056778">
    <property type="component" value="Chromosome 7"/>
</dbReference>
<evidence type="ECO:0000313" key="2">
    <source>
        <dbReference type="Proteomes" id="UP001056778"/>
    </source>
</evidence>
<evidence type="ECO:0000313" key="1">
    <source>
        <dbReference type="EMBL" id="KAI4458726.1"/>
    </source>
</evidence>